<dbReference type="Proteomes" id="UP001142078">
    <property type="component" value="Unassembled WGS sequence"/>
</dbReference>
<protein>
    <submittedName>
        <fullName evidence="1">EscU/YscU/HrcU family type III secretion system export apparatus switch protein</fullName>
    </submittedName>
</protein>
<dbReference type="SUPFAM" id="SSF160544">
    <property type="entry name" value="EscU C-terminal domain-like"/>
    <property type="match status" value="1"/>
</dbReference>
<dbReference type="Gene3D" id="3.40.1690.10">
    <property type="entry name" value="secretion proteins EscU"/>
    <property type="match status" value="1"/>
</dbReference>
<organism evidence="1 2">
    <name type="scientific">Anaerosalibacter massiliensis</name>
    <dbReference type="NCBI Taxonomy" id="1347392"/>
    <lineage>
        <taxon>Bacteria</taxon>
        <taxon>Bacillati</taxon>
        <taxon>Bacillota</taxon>
        <taxon>Tissierellia</taxon>
        <taxon>Tissierellales</taxon>
        <taxon>Sporanaerobacteraceae</taxon>
        <taxon>Anaerosalibacter</taxon>
    </lineage>
</organism>
<dbReference type="PANTHER" id="PTHR30531:SF12">
    <property type="entry name" value="FLAGELLAR BIOSYNTHETIC PROTEIN FLHB"/>
    <property type="match status" value="1"/>
</dbReference>
<dbReference type="PANTHER" id="PTHR30531">
    <property type="entry name" value="FLAGELLAR BIOSYNTHETIC PROTEIN FLHB"/>
    <property type="match status" value="1"/>
</dbReference>
<comment type="caution">
    <text evidence="1">The sequence shown here is derived from an EMBL/GenBank/DDBJ whole genome shotgun (WGS) entry which is preliminary data.</text>
</comment>
<reference evidence="1" key="1">
    <citation type="submission" date="2022-07" db="EMBL/GenBank/DDBJ databases">
        <title>Enhanced cultured diversity of the mouse gut microbiota enables custom-made synthetic communities.</title>
        <authorList>
            <person name="Afrizal A."/>
        </authorList>
    </citation>
    <scope>NUCLEOTIDE SEQUENCE</scope>
    <source>
        <strain evidence="1">DSM 29482</strain>
    </source>
</reference>
<evidence type="ECO:0000313" key="1">
    <source>
        <dbReference type="EMBL" id="MCR2042787.1"/>
    </source>
</evidence>
<name>A0A9X2MD45_9FIRM</name>
<dbReference type="GO" id="GO:0005886">
    <property type="term" value="C:plasma membrane"/>
    <property type="evidence" value="ECO:0007669"/>
    <property type="project" value="TreeGrafter"/>
</dbReference>
<proteinExistence type="predicted"/>
<dbReference type="AlphaFoldDB" id="A0A9X2MD45"/>
<keyword evidence="2" id="KW-1185">Reference proteome</keyword>
<dbReference type="Pfam" id="PF01312">
    <property type="entry name" value="Bac_export_2"/>
    <property type="match status" value="1"/>
</dbReference>
<dbReference type="GO" id="GO:0009306">
    <property type="term" value="P:protein secretion"/>
    <property type="evidence" value="ECO:0007669"/>
    <property type="project" value="InterPro"/>
</dbReference>
<dbReference type="EMBL" id="JANJZL010000001">
    <property type="protein sequence ID" value="MCR2042787.1"/>
    <property type="molecule type" value="Genomic_DNA"/>
</dbReference>
<dbReference type="InterPro" id="IPR029025">
    <property type="entry name" value="T3SS_substrate_exporter_C"/>
</dbReference>
<sequence length="95" mass="10993">MRKSKKDKEKKAVALKYSKDDVSPIIVAKGKGYVAENIIKKGKDEKIELYEDEKLLDDLMKLEIREEIPPKLYNAVAEIIAYVYYLDKKKGDLND</sequence>
<gene>
    <name evidence="1" type="ORF">NSA23_01525</name>
</gene>
<accession>A0A9X2MD45</accession>
<dbReference type="OrthoDB" id="9810419at2"/>
<dbReference type="RefSeq" id="WP_042681686.1">
    <property type="nucleotide sequence ID" value="NZ_CABKTM010000043.1"/>
</dbReference>
<dbReference type="InterPro" id="IPR006135">
    <property type="entry name" value="T3SS_substrate_exporter"/>
</dbReference>
<evidence type="ECO:0000313" key="2">
    <source>
        <dbReference type="Proteomes" id="UP001142078"/>
    </source>
</evidence>